<comment type="caution">
    <text evidence="1">The sequence shown here is derived from an EMBL/GenBank/DDBJ whole genome shotgun (WGS) entry which is preliminary data.</text>
</comment>
<organism evidence="1 2">
    <name type="scientific">Mycena venus</name>
    <dbReference type="NCBI Taxonomy" id="2733690"/>
    <lineage>
        <taxon>Eukaryota</taxon>
        <taxon>Fungi</taxon>
        <taxon>Dikarya</taxon>
        <taxon>Basidiomycota</taxon>
        <taxon>Agaricomycotina</taxon>
        <taxon>Agaricomycetes</taxon>
        <taxon>Agaricomycetidae</taxon>
        <taxon>Agaricales</taxon>
        <taxon>Marasmiineae</taxon>
        <taxon>Mycenaceae</taxon>
        <taxon>Mycena</taxon>
    </lineage>
</organism>
<proteinExistence type="predicted"/>
<dbReference type="OrthoDB" id="2991269at2759"/>
<name>A0A8H6XT67_9AGAR</name>
<gene>
    <name evidence="1" type="ORF">MVEN_01458600</name>
</gene>
<dbReference type="Proteomes" id="UP000620124">
    <property type="component" value="Unassembled WGS sequence"/>
</dbReference>
<evidence type="ECO:0000313" key="2">
    <source>
        <dbReference type="Proteomes" id="UP000620124"/>
    </source>
</evidence>
<keyword evidence="2" id="KW-1185">Reference proteome</keyword>
<dbReference type="EMBL" id="JACAZI010000012">
    <property type="protein sequence ID" value="KAF7347048.1"/>
    <property type="molecule type" value="Genomic_DNA"/>
</dbReference>
<sequence length="161" mass="17221">MSFNAIRLRRLLPVQSLSDAGYSPIRVIEPAAGDVFLQTDLTGALAFVGGTVTTVDGLFDVIDMVNPTLELVNVETGFSTSPQSLADADSQALLLHDGGITYATDNVTLNPGTWKMRVNFTGTGPGSTGKFSALSDEFFLIDRCPVHAGDWYLSADITNYL</sequence>
<protein>
    <submittedName>
        <fullName evidence="1">BTB domain-containing protein</fullName>
    </submittedName>
</protein>
<evidence type="ECO:0000313" key="1">
    <source>
        <dbReference type="EMBL" id="KAF7347048.1"/>
    </source>
</evidence>
<accession>A0A8H6XT67</accession>
<reference evidence="1" key="1">
    <citation type="submission" date="2020-05" db="EMBL/GenBank/DDBJ databases">
        <title>Mycena genomes resolve the evolution of fungal bioluminescence.</title>
        <authorList>
            <person name="Tsai I.J."/>
        </authorList>
    </citation>
    <scope>NUCLEOTIDE SEQUENCE</scope>
    <source>
        <strain evidence="1">CCC161011</strain>
    </source>
</reference>
<dbReference type="AlphaFoldDB" id="A0A8H6XT67"/>